<dbReference type="InterPro" id="IPR051156">
    <property type="entry name" value="Mito/Outer_Membr_Metalloprot"/>
</dbReference>
<keyword evidence="4" id="KW-0378">Hydrolase</keyword>
<feature type="signal peptide" evidence="7">
    <location>
        <begin position="1"/>
        <end position="20"/>
    </location>
</feature>
<dbReference type="GO" id="GO:0016020">
    <property type="term" value="C:membrane"/>
    <property type="evidence" value="ECO:0007669"/>
    <property type="project" value="TreeGrafter"/>
</dbReference>
<evidence type="ECO:0000259" key="8">
    <source>
        <dbReference type="Pfam" id="PF01435"/>
    </source>
</evidence>
<dbReference type="AlphaFoldDB" id="A0A538T7H4"/>
<evidence type="ECO:0000256" key="5">
    <source>
        <dbReference type="ARBA" id="ARBA00022833"/>
    </source>
</evidence>
<evidence type="ECO:0000313" key="10">
    <source>
        <dbReference type="Proteomes" id="UP000317716"/>
    </source>
</evidence>
<reference evidence="9 10" key="1">
    <citation type="journal article" date="2019" name="Nat. Microbiol.">
        <title>Mediterranean grassland soil C-N compound turnover is dependent on rainfall and depth, and is mediated by genomically divergent microorganisms.</title>
        <authorList>
            <person name="Diamond S."/>
            <person name="Andeer P.F."/>
            <person name="Li Z."/>
            <person name="Crits-Christoph A."/>
            <person name="Burstein D."/>
            <person name="Anantharaman K."/>
            <person name="Lane K.R."/>
            <person name="Thomas B.C."/>
            <person name="Pan C."/>
            <person name="Northen T.R."/>
            <person name="Banfield J.F."/>
        </authorList>
    </citation>
    <scope>NUCLEOTIDE SEQUENCE [LARGE SCALE GENOMIC DNA]</scope>
    <source>
        <strain evidence="9">WS_2</strain>
    </source>
</reference>
<feature type="chain" id="PRO_5022061615" evidence="7">
    <location>
        <begin position="21"/>
        <end position="482"/>
    </location>
</feature>
<dbReference type="PROSITE" id="PS51257">
    <property type="entry name" value="PROKAR_LIPOPROTEIN"/>
    <property type="match status" value="1"/>
</dbReference>
<gene>
    <name evidence="9" type="ORF">E6K72_01520</name>
</gene>
<evidence type="ECO:0000313" key="9">
    <source>
        <dbReference type="EMBL" id="TMQ59581.1"/>
    </source>
</evidence>
<dbReference type="PANTHER" id="PTHR22726">
    <property type="entry name" value="METALLOENDOPEPTIDASE OMA1"/>
    <property type="match status" value="1"/>
</dbReference>
<feature type="domain" description="Peptidase M48" evidence="8">
    <location>
        <begin position="60"/>
        <end position="236"/>
    </location>
</feature>
<dbReference type="EMBL" id="VBOS01000044">
    <property type="protein sequence ID" value="TMQ59581.1"/>
    <property type="molecule type" value="Genomic_DNA"/>
</dbReference>
<dbReference type="GO" id="GO:0004222">
    <property type="term" value="F:metalloendopeptidase activity"/>
    <property type="evidence" value="ECO:0007669"/>
    <property type="project" value="InterPro"/>
</dbReference>
<dbReference type="Gene3D" id="3.30.2010.10">
    <property type="entry name" value="Metalloproteases ('zincins'), catalytic domain"/>
    <property type="match status" value="1"/>
</dbReference>
<evidence type="ECO:0000256" key="1">
    <source>
        <dbReference type="ARBA" id="ARBA00001947"/>
    </source>
</evidence>
<protein>
    <submittedName>
        <fullName evidence="9">Peptidase M48</fullName>
    </submittedName>
</protein>
<name>A0A538T7H4_UNCEI</name>
<organism evidence="9 10">
    <name type="scientific">Eiseniibacteriota bacterium</name>
    <dbReference type="NCBI Taxonomy" id="2212470"/>
    <lineage>
        <taxon>Bacteria</taxon>
        <taxon>Candidatus Eiseniibacteriota</taxon>
    </lineage>
</organism>
<keyword evidence="6" id="KW-0482">Metalloprotease</keyword>
<accession>A0A538T7H4</accession>
<comment type="caution">
    <text evidence="9">The sequence shown here is derived from an EMBL/GenBank/DDBJ whole genome shotgun (WGS) entry which is preliminary data.</text>
</comment>
<dbReference type="Pfam" id="PF01435">
    <property type="entry name" value="Peptidase_M48"/>
    <property type="match status" value="1"/>
</dbReference>
<keyword evidence="2" id="KW-0645">Protease</keyword>
<evidence type="ECO:0000256" key="6">
    <source>
        <dbReference type="ARBA" id="ARBA00023049"/>
    </source>
</evidence>
<sequence length="482" mass="52057">MIRPRILLLLSLALALASCATNPVTGKHELSLVSFDRELQIGREGHQAIVAEYGVYDDPKLAAYVDTIGQSLARVSHLPSLGWTFTVLDDPVVNAFATPGGYVYITRGLLAHLNSEAQLAGVLGHEIGHVTARHTAQQLTKQEIAGVGLALASALSEDFRRYSKEAQSALGLLMLKYSRDDETQADELGVEYSAKAGYDPREMPATYRMLKRVGERAGQGLPAFLSTHPDPGDREERTRRLAAAAAGGKPALVVASRGYVQRLDRLVFGHDPRQGYFEGDRYFHPQMPFTMTFPAGWQHQDARTRVTAGSPDQGAVMDLSLVEAGTQSPAGYARDLVRRGRVLDANGAGESFGGLEAWVGRLEAKGESGELMTFVAAFVRSAPDRMMQIVGRSAAPGEADEARIVSSMRSFRALTDHARLAATPDRVRVVRVGTSGSFETVIAGFGRQAVDSLGSSILNNVEPGDEVRAGELLKFVEPGRTR</sequence>
<keyword evidence="7" id="KW-0732">Signal</keyword>
<dbReference type="GO" id="GO:0051603">
    <property type="term" value="P:proteolysis involved in protein catabolic process"/>
    <property type="evidence" value="ECO:0007669"/>
    <property type="project" value="TreeGrafter"/>
</dbReference>
<evidence type="ECO:0000256" key="3">
    <source>
        <dbReference type="ARBA" id="ARBA00022723"/>
    </source>
</evidence>
<dbReference type="Proteomes" id="UP000317716">
    <property type="component" value="Unassembled WGS sequence"/>
</dbReference>
<keyword evidence="5" id="KW-0862">Zinc</keyword>
<comment type="cofactor">
    <cofactor evidence="1">
        <name>Zn(2+)</name>
        <dbReference type="ChEBI" id="CHEBI:29105"/>
    </cofactor>
</comment>
<proteinExistence type="predicted"/>
<dbReference type="InterPro" id="IPR001915">
    <property type="entry name" value="Peptidase_M48"/>
</dbReference>
<keyword evidence="3" id="KW-0479">Metal-binding</keyword>
<dbReference type="PANTHER" id="PTHR22726:SF1">
    <property type="entry name" value="METALLOENDOPEPTIDASE OMA1, MITOCHONDRIAL"/>
    <property type="match status" value="1"/>
</dbReference>
<evidence type="ECO:0000256" key="2">
    <source>
        <dbReference type="ARBA" id="ARBA00022670"/>
    </source>
</evidence>
<evidence type="ECO:0000256" key="4">
    <source>
        <dbReference type="ARBA" id="ARBA00022801"/>
    </source>
</evidence>
<dbReference type="CDD" id="cd07333">
    <property type="entry name" value="M48C_bepA_like"/>
    <property type="match status" value="1"/>
</dbReference>
<dbReference type="GO" id="GO:0046872">
    <property type="term" value="F:metal ion binding"/>
    <property type="evidence" value="ECO:0007669"/>
    <property type="project" value="UniProtKB-KW"/>
</dbReference>
<evidence type="ECO:0000256" key="7">
    <source>
        <dbReference type="SAM" id="SignalP"/>
    </source>
</evidence>